<keyword evidence="2" id="KW-1185">Reference proteome</keyword>
<reference evidence="1" key="1">
    <citation type="submission" date="2022-04" db="EMBL/GenBank/DDBJ databases">
        <title>Chromosome-scale genome assembly of Holotrichia oblita Faldermann.</title>
        <authorList>
            <person name="Rongchong L."/>
        </authorList>
    </citation>
    <scope>NUCLEOTIDE SEQUENCE</scope>
    <source>
        <strain evidence="1">81SQS9</strain>
    </source>
</reference>
<gene>
    <name evidence="1" type="ORF">MML48_9g00016115</name>
</gene>
<proteinExistence type="predicted"/>
<dbReference type="Proteomes" id="UP001056778">
    <property type="component" value="Chromosome 9"/>
</dbReference>
<name>A0ACB9SJ09_HOLOL</name>
<evidence type="ECO:0000313" key="1">
    <source>
        <dbReference type="EMBL" id="KAI4455323.1"/>
    </source>
</evidence>
<accession>A0ACB9SJ09</accession>
<sequence>MFDVCRLCLSDIQEIANKLSYDDYTSYNNKIKLIMPEIDITTTTTFVLCEQCSESLNSAYDFKCRCLEIEKLIINYLKETFYDCQDDLSGIQHFVDVEAVCNETDEKNQLKLDEESNKIEVCETEIYREPIKKKEAENFSKTFKCDICNKILLNRFLLARHQLVHGGRHFICDICKKGFKTKYDLKRHEKTHTTAKMYKCPTCFKLVRDVKRHIESSHVYKHICDVCGAKFAYNSTLIDHIRIHTGDRPFRCEMCGRGFAQKSTLDIHIKSVHTKEKRHVCEICGKGFTTPAELRKHGLVHVANPERKFVCEVAGCNKAFPTKQRRHDHMKRHSTEKKYKCTICDKAFFDNHGLKRHIKIHTGEKPFECSICNKTFGQKTNMFDVCRLCLSDIPEIINKLSYDDYTSYDTKIKLIMPEIDITTTTTFVLCKHCSESLNSAYDFKCKCLEVEKLIFNYMKEKNATVINLKRLKDKTSTNNLSLNESPIKIDEIYENCRNDEELEIKNFCDVNVICNDNFYNEDLNQPELDECTDQIEVHESKTYCEPIKKPEIKSRSSKTKSFRYDLSNQKFLDRFILTPHKFGRHFTCEICNKGFRRRFDLKRHKVTHTNVEMSECSICFKLVTDVKRHMKTHFSQHICDICGSKFAWKCNLIKHIRIHTGDRPYTCEMCGKSFTQKSTLDIHIKSIHTGEKRHICENCGKKFTTSAELRKHSGVHIPNSEKKFVCEINGCDKAFVTKQRRHDHMKRHNPDKKHKCTICHKGFFSGQSLRRHHIIHTGEKPFECDTCHKRFNRKSNLQIHFKSHQPKVT</sequence>
<protein>
    <submittedName>
        <fullName evidence="1">Zinc finger protein</fullName>
    </submittedName>
</protein>
<comment type="caution">
    <text evidence="1">The sequence shown here is derived from an EMBL/GenBank/DDBJ whole genome shotgun (WGS) entry which is preliminary data.</text>
</comment>
<dbReference type="EMBL" id="CM043023">
    <property type="protein sequence ID" value="KAI4455323.1"/>
    <property type="molecule type" value="Genomic_DNA"/>
</dbReference>
<organism evidence="1 2">
    <name type="scientific">Holotrichia oblita</name>
    <name type="common">Chafer beetle</name>
    <dbReference type="NCBI Taxonomy" id="644536"/>
    <lineage>
        <taxon>Eukaryota</taxon>
        <taxon>Metazoa</taxon>
        <taxon>Ecdysozoa</taxon>
        <taxon>Arthropoda</taxon>
        <taxon>Hexapoda</taxon>
        <taxon>Insecta</taxon>
        <taxon>Pterygota</taxon>
        <taxon>Neoptera</taxon>
        <taxon>Endopterygota</taxon>
        <taxon>Coleoptera</taxon>
        <taxon>Polyphaga</taxon>
        <taxon>Scarabaeiformia</taxon>
        <taxon>Scarabaeidae</taxon>
        <taxon>Melolonthinae</taxon>
        <taxon>Holotrichia</taxon>
    </lineage>
</organism>
<evidence type="ECO:0000313" key="2">
    <source>
        <dbReference type="Proteomes" id="UP001056778"/>
    </source>
</evidence>